<dbReference type="InterPro" id="IPR036196">
    <property type="entry name" value="Ptyr_pPase_sf"/>
</dbReference>
<dbReference type="EMBL" id="QYUR01000006">
    <property type="protein sequence ID" value="RJG09749.1"/>
    <property type="molecule type" value="Genomic_DNA"/>
</dbReference>
<dbReference type="Gene3D" id="3.40.50.2300">
    <property type="match status" value="1"/>
</dbReference>
<dbReference type="AlphaFoldDB" id="A0A418XB61"/>
<keyword evidence="4" id="KW-1185">Reference proteome</keyword>
<dbReference type="GO" id="GO:0046685">
    <property type="term" value="P:response to arsenic-containing substance"/>
    <property type="evidence" value="ECO:0007669"/>
    <property type="project" value="UniProtKB-KW"/>
</dbReference>
<accession>A0A418XB61</accession>
<dbReference type="InterPro" id="IPR023485">
    <property type="entry name" value="Ptyr_pPase"/>
</dbReference>
<name>A0A418XB61_9PSED</name>
<dbReference type="Proteomes" id="UP000284021">
    <property type="component" value="Unassembled WGS sequence"/>
</dbReference>
<dbReference type="PANTHER" id="PTHR43428">
    <property type="entry name" value="ARSENATE REDUCTASE"/>
    <property type="match status" value="1"/>
</dbReference>
<comment type="caution">
    <text evidence="3">The sequence shown here is derived from an EMBL/GenBank/DDBJ whole genome shotgun (WGS) entry which is preliminary data.</text>
</comment>
<gene>
    <name evidence="3" type="ORF">D3879_16920</name>
</gene>
<dbReference type="SMART" id="SM00226">
    <property type="entry name" value="LMWPc"/>
    <property type="match status" value="1"/>
</dbReference>
<dbReference type="RefSeq" id="WP_119955442.1">
    <property type="nucleotide sequence ID" value="NZ_QYUR01000006.1"/>
</dbReference>
<keyword evidence="1" id="KW-0059">Arsenical resistance</keyword>
<proteinExistence type="predicted"/>
<organism evidence="3 4">
    <name type="scientific">Pseudomonas cavernicola</name>
    <dbReference type="NCBI Taxonomy" id="2320866"/>
    <lineage>
        <taxon>Bacteria</taxon>
        <taxon>Pseudomonadati</taxon>
        <taxon>Pseudomonadota</taxon>
        <taxon>Gammaproteobacteria</taxon>
        <taxon>Pseudomonadales</taxon>
        <taxon>Pseudomonadaceae</taxon>
        <taxon>Pseudomonas</taxon>
    </lineage>
</organism>
<feature type="domain" description="Phosphotyrosine protein phosphatase I" evidence="2">
    <location>
        <begin position="2"/>
        <end position="137"/>
    </location>
</feature>
<dbReference type="OrthoDB" id="9793058at2"/>
<dbReference type="CDD" id="cd16345">
    <property type="entry name" value="LMWP_ArsC"/>
    <property type="match status" value="1"/>
</dbReference>
<evidence type="ECO:0000256" key="1">
    <source>
        <dbReference type="ARBA" id="ARBA00022849"/>
    </source>
</evidence>
<dbReference type="PANTHER" id="PTHR43428:SF1">
    <property type="entry name" value="ARSENATE REDUCTASE"/>
    <property type="match status" value="1"/>
</dbReference>
<protein>
    <submittedName>
        <fullName evidence="3">Arsenate reductase ArsC</fullName>
    </submittedName>
</protein>
<sequence length="159" mass="16962">MHNVLILCTGNSCRSIIGEALLNHLGTGRFRAWSAGSQRTGQVNPGALAILQEHGVATAGYYSKSWDSLSDTPFDLVITVCDNAAGEACPLFSGKALKAHWGIADPAHVDGSAEEIHAAFAKAYEQLHRRIDKLLALPLESLDENALRTALNLIGSETP</sequence>
<evidence type="ECO:0000313" key="4">
    <source>
        <dbReference type="Proteomes" id="UP000284021"/>
    </source>
</evidence>
<evidence type="ECO:0000313" key="3">
    <source>
        <dbReference type="EMBL" id="RJG09749.1"/>
    </source>
</evidence>
<dbReference type="SUPFAM" id="SSF52788">
    <property type="entry name" value="Phosphotyrosine protein phosphatases I"/>
    <property type="match status" value="1"/>
</dbReference>
<dbReference type="Pfam" id="PF01451">
    <property type="entry name" value="LMWPc"/>
    <property type="match status" value="1"/>
</dbReference>
<reference evidence="3 4" key="1">
    <citation type="submission" date="2018-09" db="EMBL/GenBank/DDBJ databases">
        <authorList>
            <person name="Zhu H."/>
        </authorList>
    </citation>
    <scope>NUCLEOTIDE SEQUENCE [LARGE SCALE GENOMIC DNA]</scope>
    <source>
        <strain evidence="3 4">K1S02-6</strain>
    </source>
</reference>
<evidence type="ECO:0000259" key="2">
    <source>
        <dbReference type="SMART" id="SM00226"/>
    </source>
</evidence>